<dbReference type="InterPro" id="IPR050176">
    <property type="entry name" value="LTTR"/>
</dbReference>
<dbReference type="InterPro" id="IPR005119">
    <property type="entry name" value="LysR_subst-bd"/>
</dbReference>
<dbReference type="Pfam" id="PF00126">
    <property type="entry name" value="HTH_1"/>
    <property type="match status" value="1"/>
</dbReference>
<dbReference type="FunFam" id="1.10.10.10:FF:000001">
    <property type="entry name" value="LysR family transcriptional regulator"/>
    <property type="match status" value="1"/>
</dbReference>
<organism evidence="6 7">
    <name type="scientific">Sedimenticola thiotaurini</name>
    <dbReference type="NCBI Taxonomy" id="1543721"/>
    <lineage>
        <taxon>Bacteria</taxon>
        <taxon>Pseudomonadati</taxon>
        <taxon>Pseudomonadota</taxon>
        <taxon>Gammaproteobacteria</taxon>
        <taxon>Chromatiales</taxon>
        <taxon>Sedimenticolaceae</taxon>
        <taxon>Sedimenticola</taxon>
    </lineage>
</organism>
<dbReference type="SUPFAM" id="SSF46785">
    <property type="entry name" value="Winged helix' DNA-binding domain"/>
    <property type="match status" value="1"/>
</dbReference>
<dbReference type="InterPro" id="IPR036390">
    <property type="entry name" value="WH_DNA-bd_sf"/>
</dbReference>
<dbReference type="Gene3D" id="1.10.10.10">
    <property type="entry name" value="Winged helix-like DNA-binding domain superfamily/Winged helix DNA-binding domain"/>
    <property type="match status" value="1"/>
</dbReference>
<evidence type="ECO:0000256" key="4">
    <source>
        <dbReference type="ARBA" id="ARBA00023163"/>
    </source>
</evidence>
<dbReference type="GO" id="GO:0003700">
    <property type="term" value="F:DNA-binding transcription factor activity"/>
    <property type="evidence" value="ECO:0007669"/>
    <property type="project" value="InterPro"/>
</dbReference>
<evidence type="ECO:0000256" key="1">
    <source>
        <dbReference type="ARBA" id="ARBA00009437"/>
    </source>
</evidence>
<comment type="caution">
    <text evidence="6">The sequence shown here is derived from an EMBL/GenBank/DDBJ whole genome shotgun (WGS) entry which is preliminary data.</text>
</comment>
<keyword evidence="3" id="KW-0238">DNA-binding</keyword>
<feature type="domain" description="HTH lysR-type" evidence="5">
    <location>
        <begin position="15"/>
        <end position="72"/>
    </location>
</feature>
<protein>
    <submittedName>
        <fullName evidence="6">LysR family transcriptional regulator</fullName>
    </submittedName>
</protein>
<evidence type="ECO:0000259" key="5">
    <source>
        <dbReference type="PROSITE" id="PS50931"/>
    </source>
</evidence>
<dbReference type="PANTHER" id="PTHR30579:SF8">
    <property type="entry name" value="HTH-TYPE TRANSCRIPTIONAL REGULATOR HDFR"/>
    <property type="match status" value="1"/>
</dbReference>
<keyword evidence="2" id="KW-0805">Transcription regulation</keyword>
<dbReference type="InterPro" id="IPR000847">
    <property type="entry name" value="LysR_HTH_N"/>
</dbReference>
<dbReference type="SUPFAM" id="SSF53850">
    <property type="entry name" value="Periplasmic binding protein-like II"/>
    <property type="match status" value="1"/>
</dbReference>
<proteinExistence type="inferred from homology"/>
<evidence type="ECO:0000313" key="7">
    <source>
        <dbReference type="Proteomes" id="UP000317355"/>
    </source>
</evidence>
<dbReference type="InterPro" id="IPR036388">
    <property type="entry name" value="WH-like_DNA-bd_sf"/>
</dbReference>
<evidence type="ECO:0000256" key="2">
    <source>
        <dbReference type="ARBA" id="ARBA00023015"/>
    </source>
</evidence>
<sequence length="301" mass="33463">MSCSGKMNVLSNTNMDISLLRTFLEVAKVRHFGKAAETLCVTQSAVSARIKQLESTLGVELFIRKRGDIQLTIAGNRLQRHAETIVRGWARARQDIAMESSLSDSIAIGCENDLWSILVKKLSQQLKNQAPEMMIQVEILTRETLIQRLTAGLLDLVLMFEPPQMSDLIISKVAEIPLVMVSSSKDQSASEAIKTNYIMVDWGNSFSIQHAEYFPDAPVPKMRTGSSSMAYDLIVDQGGTAYLAQQMVEKALEQGQLFKIEDAPVFQRSVYLVIRPESDLRRPIKLATSCLASAEQAQIPQ</sequence>
<dbReference type="GO" id="GO:0003677">
    <property type="term" value="F:DNA binding"/>
    <property type="evidence" value="ECO:0007669"/>
    <property type="project" value="UniProtKB-KW"/>
</dbReference>
<dbReference type="PRINTS" id="PR00039">
    <property type="entry name" value="HTHLYSR"/>
</dbReference>
<dbReference type="AlphaFoldDB" id="A0A558D0M1"/>
<name>A0A558D0M1_9GAMM</name>
<evidence type="ECO:0000256" key="3">
    <source>
        <dbReference type="ARBA" id="ARBA00023125"/>
    </source>
</evidence>
<dbReference type="EMBL" id="VMRY01000041">
    <property type="protein sequence ID" value="TVT54569.1"/>
    <property type="molecule type" value="Genomic_DNA"/>
</dbReference>
<accession>A0A558D0M1</accession>
<dbReference type="Proteomes" id="UP000317355">
    <property type="component" value="Unassembled WGS sequence"/>
</dbReference>
<reference evidence="6 7" key="1">
    <citation type="submission" date="2019-07" db="EMBL/GenBank/DDBJ databases">
        <title>The pathways for chlorine oxyanion respiration interact through the shared metabolite chlorate.</title>
        <authorList>
            <person name="Barnum T.P."/>
            <person name="Cheng Y."/>
            <person name="Hill K.A."/>
            <person name="Lucas L.N."/>
            <person name="Carlson H.K."/>
            <person name="Coates J.D."/>
        </authorList>
    </citation>
    <scope>NUCLEOTIDE SEQUENCE [LARGE SCALE GENOMIC DNA]</scope>
    <source>
        <strain evidence="6">BK-3</strain>
    </source>
</reference>
<dbReference type="PROSITE" id="PS50931">
    <property type="entry name" value="HTH_LYSR"/>
    <property type="match status" value="1"/>
</dbReference>
<gene>
    <name evidence="6" type="ORF">FHK82_10270</name>
</gene>
<evidence type="ECO:0000313" key="6">
    <source>
        <dbReference type="EMBL" id="TVT54569.1"/>
    </source>
</evidence>
<dbReference type="Pfam" id="PF03466">
    <property type="entry name" value="LysR_substrate"/>
    <property type="match status" value="1"/>
</dbReference>
<dbReference type="PANTHER" id="PTHR30579">
    <property type="entry name" value="TRANSCRIPTIONAL REGULATOR"/>
    <property type="match status" value="1"/>
</dbReference>
<keyword evidence="4" id="KW-0804">Transcription</keyword>
<comment type="similarity">
    <text evidence="1">Belongs to the LysR transcriptional regulatory family.</text>
</comment>
<dbReference type="Gene3D" id="3.40.190.10">
    <property type="entry name" value="Periplasmic binding protein-like II"/>
    <property type="match status" value="2"/>
</dbReference>